<accession>A0AAW1R3D6</accession>
<reference evidence="2 3" key="1">
    <citation type="journal article" date="2024" name="Nat. Commun.">
        <title>Phylogenomics reveals the evolutionary origins of lichenization in chlorophyte algae.</title>
        <authorList>
            <person name="Puginier C."/>
            <person name="Libourel C."/>
            <person name="Otte J."/>
            <person name="Skaloud P."/>
            <person name="Haon M."/>
            <person name="Grisel S."/>
            <person name="Petersen M."/>
            <person name="Berrin J.G."/>
            <person name="Delaux P.M."/>
            <person name="Dal Grande F."/>
            <person name="Keller J."/>
        </authorList>
    </citation>
    <scope>NUCLEOTIDE SEQUENCE [LARGE SCALE GENOMIC DNA]</scope>
    <source>
        <strain evidence="2 3">SAG 245.80</strain>
    </source>
</reference>
<dbReference type="Proteomes" id="UP001445335">
    <property type="component" value="Unassembled WGS sequence"/>
</dbReference>
<proteinExistence type="predicted"/>
<feature type="region of interest" description="Disordered" evidence="1">
    <location>
        <begin position="1"/>
        <end position="22"/>
    </location>
</feature>
<keyword evidence="3" id="KW-1185">Reference proteome</keyword>
<sequence length="343" mass="34825">MTLSSSKRTLTSSGELHQVHQLGSQRSQQEALSWLGVLQRAENAAFRCADYGAAQSFTMHKVAAHRCAMALLACLLLTAAPSVSSARRLLADSDSNGVLPADTDAYATALSAIKQAGYTPQGSGRALDLAALAPAAALSAAHPAEAAPAALSEERTTPLRAATPVAAPAAATAAAPYPNPDAFAVSTAAAAPAPAGMTAQEAVVLAQLRTQDPVAADFQAQVYKARAAQAAQPVTPQSVLAALRPIHDQIQAIALGEARNPNPFQQEREQLDLIKSALPAAALVQSAAQPLTSAVQQATSGATAQATKQLTQQQAQPAGAASQAAGATARAAPAAANPFWPFG</sequence>
<organism evidence="2 3">
    <name type="scientific">Elliptochloris bilobata</name>
    <dbReference type="NCBI Taxonomy" id="381761"/>
    <lineage>
        <taxon>Eukaryota</taxon>
        <taxon>Viridiplantae</taxon>
        <taxon>Chlorophyta</taxon>
        <taxon>core chlorophytes</taxon>
        <taxon>Trebouxiophyceae</taxon>
        <taxon>Trebouxiophyceae incertae sedis</taxon>
        <taxon>Elliptochloris clade</taxon>
        <taxon>Elliptochloris</taxon>
    </lineage>
</organism>
<name>A0AAW1R3D6_9CHLO</name>
<evidence type="ECO:0000313" key="2">
    <source>
        <dbReference type="EMBL" id="KAK9828025.1"/>
    </source>
</evidence>
<dbReference type="EMBL" id="JALJOU010000053">
    <property type="protein sequence ID" value="KAK9828025.1"/>
    <property type="molecule type" value="Genomic_DNA"/>
</dbReference>
<feature type="compositionally biased region" description="Low complexity" evidence="1">
    <location>
        <begin position="1"/>
        <end position="13"/>
    </location>
</feature>
<evidence type="ECO:0000256" key="1">
    <source>
        <dbReference type="SAM" id="MobiDB-lite"/>
    </source>
</evidence>
<evidence type="ECO:0000313" key="3">
    <source>
        <dbReference type="Proteomes" id="UP001445335"/>
    </source>
</evidence>
<gene>
    <name evidence="2" type="ORF">WJX81_001218</name>
</gene>
<protein>
    <submittedName>
        <fullName evidence="2">Uncharacterized protein</fullName>
    </submittedName>
</protein>
<dbReference type="AlphaFoldDB" id="A0AAW1R3D6"/>
<comment type="caution">
    <text evidence="2">The sequence shown here is derived from an EMBL/GenBank/DDBJ whole genome shotgun (WGS) entry which is preliminary data.</text>
</comment>